<dbReference type="Proteomes" id="UP000193944">
    <property type="component" value="Unassembled WGS sequence"/>
</dbReference>
<dbReference type="InterPro" id="IPR002713">
    <property type="entry name" value="FF_domain"/>
</dbReference>
<keyword evidence="6" id="KW-0175">Coiled coil</keyword>
<dbReference type="GO" id="GO:0003723">
    <property type="term" value="F:RNA binding"/>
    <property type="evidence" value="ECO:0007669"/>
    <property type="project" value="TreeGrafter"/>
</dbReference>
<sequence>MRPMYQVPSFNPPGLPLQNVNKPATVWTTHTDPNGRKYYYNTITKQSSWDKPEELKTPLEKALSKCHWKEYTSNGKKYYYNEETKVSSWEMPQECKDFLAKLEGQKNQTTPATAASAGTAAIKSDASKTSSIAKPAAEIPTLKAPATIENPLLSANKTAVIQGNSVVIDFKSKEEAEEAFKKLLKDSGVKSNWTWRDAILATGHNPMYHCLKTAEERKTAFMKYIDQCKREEREEERMKLQKERQEFRAVLKQRTDITSTTRYRKYMENLKDEPTFLAIADERDRESIFNEYIGDLRRKEKDKFRIQRKDNMEKLRHILRKLPINYNTLWKDAQILFKTCSEYSDDAQLQTLDPLDVFSVYEEHIKYLEDQYNDMKEKQRMMRRREERKNRDGFKELLKELRNSHVINIRSKWKEIYPYIQNDKRYLDILGQSGSTPLELFWDTIQRLEDDAYQEKKTVMELVKTYDIKVTPDLNFPVFLSKLPVDRLKGIEEAVIHLVYDDCVFKAKLKQREEKRKEEKRLRKKMEMFRYALKKVTPPITIHSTWEEVKPLIETKPESQVLTEENRIEVFNKFIKRLKEKEELASEEEGSIIEDKERSRKRKKYEKEKERDKKRRHHYYHYDDYEDEKKLYKKRIDDRIDELEDGELC</sequence>
<dbReference type="SMART" id="SM00456">
    <property type="entry name" value="WW"/>
    <property type="match status" value="2"/>
</dbReference>
<dbReference type="EMBL" id="MCFG01000073">
    <property type="protein sequence ID" value="ORX83444.1"/>
    <property type="molecule type" value="Genomic_DNA"/>
</dbReference>
<organism evidence="10 11">
    <name type="scientific">Anaeromyces robustus</name>
    <dbReference type="NCBI Taxonomy" id="1754192"/>
    <lineage>
        <taxon>Eukaryota</taxon>
        <taxon>Fungi</taxon>
        <taxon>Fungi incertae sedis</taxon>
        <taxon>Chytridiomycota</taxon>
        <taxon>Chytridiomycota incertae sedis</taxon>
        <taxon>Neocallimastigomycetes</taxon>
        <taxon>Neocallimastigales</taxon>
        <taxon>Neocallimastigaceae</taxon>
        <taxon>Anaeromyces</taxon>
    </lineage>
</organism>
<dbReference type="InterPro" id="IPR036020">
    <property type="entry name" value="WW_dom_sf"/>
</dbReference>
<comment type="subcellular location">
    <subcellularLocation>
        <location evidence="1">Nucleus</location>
    </subcellularLocation>
</comment>
<dbReference type="Pfam" id="PF01846">
    <property type="entry name" value="FF"/>
    <property type="match status" value="3"/>
</dbReference>
<keyword evidence="2" id="KW-0507">mRNA processing</keyword>
<feature type="domain" description="WW" evidence="8">
    <location>
        <begin position="68"/>
        <end position="94"/>
    </location>
</feature>
<evidence type="ECO:0000256" key="1">
    <source>
        <dbReference type="ARBA" id="ARBA00004123"/>
    </source>
</evidence>
<evidence type="ECO:0000259" key="8">
    <source>
        <dbReference type="PROSITE" id="PS50020"/>
    </source>
</evidence>
<evidence type="ECO:0000256" key="4">
    <source>
        <dbReference type="ARBA" id="ARBA00023187"/>
    </source>
</evidence>
<evidence type="ECO:0000259" key="9">
    <source>
        <dbReference type="PROSITE" id="PS51676"/>
    </source>
</evidence>
<evidence type="ECO:0000256" key="3">
    <source>
        <dbReference type="ARBA" id="ARBA00022737"/>
    </source>
</evidence>
<dbReference type="GO" id="GO:0005685">
    <property type="term" value="C:U1 snRNP"/>
    <property type="evidence" value="ECO:0007669"/>
    <property type="project" value="TreeGrafter"/>
</dbReference>
<feature type="domain" description="FF" evidence="9">
    <location>
        <begin position="239"/>
        <end position="295"/>
    </location>
</feature>
<dbReference type="SMART" id="SM00441">
    <property type="entry name" value="FF"/>
    <property type="match status" value="5"/>
</dbReference>
<evidence type="ECO:0000256" key="6">
    <source>
        <dbReference type="SAM" id="Coils"/>
    </source>
</evidence>
<keyword evidence="5" id="KW-0539">Nucleus</keyword>
<evidence type="ECO:0000256" key="2">
    <source>
        <dbReference type="ARBA" id="ARBA00022664"/>
    </source>
</evidence>
<dbReference type="PROSITE" id="PS01159">
    <property type="entry name" value="WW_DOMAIN_1"/>
    <property type="match status" value="2"/>
</dbReference>
<proteinExistence type="predicted"/>
<feature type="coiled-coil region" evidence="6">
    <location>
        <begin position="365"/>
        <end position="404"/>
    </location>
</feature>
<dbReference type="FunFam" id="1.10.10.440:FF:000013">
    <property type="entry name" value="pre-mRNA-processing protein 40A isoform X1"/>
    <property type="match status" value="1"/>
</dbReference>
<dbReference type="Pfam" id="PF00397">
    <property type="entry name" value="WW"/>
    <property type="match status" value="2"/>
</dbReference>
<feature type="region of interest" description="Disordered" evidence="7">
    <location>
        <begin position="589"/>
        <end position="618"/>
    </location>
</feature>
<dbReference type="Gene3D" id="1.10.10.440">
    <property type="entry name" value="FF domain"/>
    <property type="match status" value="4"/>
</dbReference>
<dbReference type="Gene3D" id="2.20.70.10">
    <property type="match status" value="2"/>
</dbReference>
<reference evidence="10 11" key="1">
    <citation type="submission" date="2016-08" db="EMBL/GenBank/DDBJ databases">
        <title>A Parts List for Fungal Cellulosomes Revealed by Comparative Genomics.</title>
        <authorList>
            <consortium name="DOE Joint Genome Institute"/>
            <person name="Haitjema C.H."/>
            <person name="Gilmore S.P."/>
            <person name="Henske J.K."/>
            <person name="Solomon K.V."/>
            <person name="De Groot R."/>
            <person name="Kuo A."/>
            <person name="Mondo S.J."/>
            <person name="Salamov A.A."/>
            <person name="Labutti K."/>
            <person name="Zhao Z."/>
            <person name="Chiniquy J."/>
            <person name="Barry K."/>
            <person name="Brewer H.M."/>
            <person name="Purvine S.O."/>
            <person name="Wright A.T."/>
            <person name="Boxma B."/>
            <person name="Van Alen T."/>
            <person name="Hackstein J.H."/>
            <person name="Baker S.E."/>
            <person name="Grigoriev I.V."/>
            <person name="O'Malley M.A."/>
        </authorList>
    </citation>
    <scope>NUCLEOTIDE SEQUENCE [LARGE SCALE GENOMIC DNA]</scope>
    <source>
        <strain evidence="10 11">S4</strain>
    </source>
</reference>
<keyword evidence="11" id="KW-1185">Reference proteome</keyword>
<dbReference type="SUPFAM" id="SSF81698">
    <property type="entry name" value="FF domain"/>
    <property type="match status" value="5"/>
</dbReference>
<feature type="domain" description="FF" evidence="9">
    <location>
        <begin position="385"/>
        <end position="447"/>
    </location>
</feature>
<evidence type="ECO:0000256" key="5">
    <source>
        <dbReference type="ARBA" id="ARBA00023242"/>
    </source>
</evidence>
<dbReference type="STRING" id="1754192.A0A1Y1XDK5"/>
<keyword evidence="3" id="KW-0677">Repeat</keyword>
<dbReference type="SUPFAM" id="SSF51045">
    <property type="entry name" value="WW domain"/>
    <property type="match status" value="2"/>
</dbReference>
<dbReference type="PANTHER" id="PTHR11864:SF0">
    <property type="entry name" value="PRP40 PRE-MRNA PROCESSING FACTOR 40 HOMOLOG A (YEAST)"/>
    <property type="match status" value="1"/>
</dbReference>
<name>A0A1Y1XDK5_9FUNG</name>
<dbReference type="AlphaFoldDB" id="A0A1Y1XDK5"/>
<dbReference type="CDD" id="cd00201">
    <property type="entry name" value="WW"/>
    <property type="match status" value="2"/>
</dbReference>
<feature type="domain" description="WW" evidence="8">
    <location>
        <begin position="27"/>
        <end position="54"/>
    </location>
</feature>
<keyword evidence="4" id="KW-0508">mRNA splicing</keyword>
<gene>
    <name evidence="10" type="ORF">BCR32DRAFT_326406</name>
</gene>
<feature type="domain" description="FF" evidence="9">
    <location>
        <begin position="173"/>
        <end position="227"/>
    </location>
</feature>
<dbReference type="PANTHER" id="PTHR11864">
    <property type="entry name" value="PRE-MRNA-PROCESSING PROTEIN PRP40"/>
    <property type="match status" value="1"/>
</dbReference>
<evidence type="ECO:0000313" key="11">
    <source>
        <dbReference type="Proteomes" id="UP000193944"/>
    </source>
</evidence>
<dbReference type="PROSITE" id="PS50020">
    <property type="entry name" value="WW_DOMAIN_2"/>
    <property type="match status" value="2"/>
</dbReference>
<dbReference type="InterPro" id="IPR036517">
    <property type="entry name" value="FF_domain_sf"/>
</dbReference>
<evidence type="ECO:0000256" key="7">
    <source>
        <dbReference type="SAM" id="MobiDB-lite"/>
    </source>
</evidence>
<dbReference type="GO" id="GO:0045292">
    <property type="term" value="P:mRNA cis splicing, via spliceosome"/>
    <property type="evidence" value="ECO:0007669"/>
    <property type="project" value="InterPro"/>
</dbReference>
<dbReference type="PROSITE" id="PS51676">
    <property type="entry name" value="FF"/>
    <property type="match status" value="3"/>
</dbReference>
<accession>A0A1Y1XDK5</accession>
<dbReference type="GO" id="GO:0071004">
    <property type="term" value="C:U2-type prespliceosome"/>
    <property type="evidence" value="ECO:0007669"/>
    <property type="project" value="TreeGrafter"/>
</dbReference>
<reference evidence="10 11" key="2">
    <citation type="submission" date="2016-08" db="EMBL/GenBank/DDBJ databases">
        <title>Pervasive Adenine N6-methylation of Active Genes in Fungi.</title>
        <authorList>
            <consortium name="DOE Joint Genome Institute"/>
            <person name="Mondo S.J."/>
            <person name="Dannebaum R.O."/>
            <person name="Kuo R.C."/>
            <person name="Labutti K."/>
            <person name="Haridas S."/>
            <person name="Kuo A."/>
            <person name="Salamov A."/>
            <person name="Ahrendt S.R."/>
            <person name="Lipzen A."/>
            <person name="Sullivan W."/>
            <person name="Andreopoulos W.B."/>
            <person name="Clum A."/>
            <person name="Lindquist E."/>
            <person name="Daum C."/>
            <person name="Ramamoorthy G.K."/>
            <person name="Gryganskyi A."/>
            <person name="Culley D."/>
            <person name="Magnuson J.K."/>
            <person name="James T.Y."/>
            <person name="O'Malley M.A."/>
            <person name="Stajich J.E."/>
            <person name="Spatafora J.W."/>
            <person name="Visel A."/>
            <person name="Grigoriev I.V."/>
        </authorList>
    </citation>
    <scope>NUCLEOTIDE SEQUENCE [LARGE SCALE GENOMIC DNA]</scope>
    <source>
        <strain evidence="10 11">S4</strain>
    </source>
</reference>
<dbReference type="InterPro" id="IPR039726">
    <property type="entry name" value="Prp40-like"/>
</dbReference>
<comment type="caution">
    <text evidence="10">The sequence shown here is derived from an EMBL/GenBank/DDBJ whole genome shotgun (WGS) entry which is preliminary data.</text>
</comment>
<evidence type="ECO:0008006" key="12">
    <source>
        <dbReference type="Google" id="ProtNLM"/>
    </source>
</evidence>
<protein>
    <recommendedName>
        <fullName evidence="12">WW domain-containing protein</fullName>
    </recommendedName>
</protein>
<dbReference type="InterPro" id="IPR001202">
    <property type="entry name" value="WW_dom"/>
</dbReference>
<dbReference type="OrthoDB" id="187617at2759"/>
<evidence type="ECO:0000313" key="10">
    <source>
        <dbReference type="EMBL" id="ORX83444.1"/>
    </source>
</evidence>